<comment type="caution">
    <text evidence="1">The sequence shown here is derived from an EMBL/GenBank/DDBJ whole genome shotgun (WGS) entry which is preliminary data.</text>
</comment>
<dbReference type="RefSeq" id="WP_197920004.1">
    <property type="nucleotide sequence ID" value="NZ_CAWPTA010000006.1"/>
</dbReference>
<name>A0ABS0N245_9SPHN</name>
<evidence type="ECO:0000313" key="2">
    <source>
        <dbReference type="Proteomes" id="UP000602442"/>
    </source>
</evidence>
<gene>
    <name evidence="1" type="ORF">I5L03_01850</name>
</gene>
<evidence type="ECO:0000313" key="1">
    <source>
        <dbReference type="EMBL" id="MBH5321326.1"/>
    </source>
</evidence>
<organism evidence="1 2">
    <name type="scientific">Aurantiacibacter sediminis</name>
    <dbReference type="NCBI Taxonomy" id="2793064"/>
    <lineage>
        <taxon>Bacteria</taxon>
        <taxon>Pseudomonadati</taxon>
        <taxon>Pseudomonadota</taxon>
        <taxon>Alphaproteobacteria</taxon>
        <taxon>Sphingomonadales</taxon>
        <taxon>Erythrobacteraceae</taxon>
        <taxon>Aurantiacibacter</taxon>
    </lineage>
</organism>
<dbReference type="Proteomes" id="UP000602442">
    <property type="component" value="Unassembled WGS sequence"/>
</dbReference>
<reference evidence="1 2" key="1">
    <citation type="submission" date="2020-11" db="EMBL/GenBank/DDBJ databases">
        <title>Erythrobacter sediminis sp. nov., a marine bacterium from a tidal flat of Garorim Bay.</title>
        <authorList>
            <person name="Kim D."/>
            <person name="Yoo Y."/>
            <person name="Kim J.-J."/>
        </authorList>
    </citation>
    <scope>NUCLEOTIDE SEQUENCE [LARGE SCALE GENOMIC DNA]</scope>
    <source>
        <strain evidence="1 2">JGD-13</strain>
    </source>
</reference>
<accession>A0ABS0N245</accession>
<sequence>MIDEEGLAVLKQNAWHVLDALLSLPGFDEMKMIKATGGTLEALFLVWTR</sequence>
<protein>
    <submittedName>
        <fullName evidence="1">Uncharacterized protein</fullName>
    </submittedName>
</protein>
<dbReference type="EMBL" id="JAEANY010000001">
    <property type="protein sequence ID" value="MBH5321326.1"/>
    <property type="molecule type" value="Genomic_DNA"/>
</dbReference>
<keyword evidence="2" id="KW-1185">Reference proteome</keyword>
<proteinExistence type="predicted"/>